<dbReference type="InterPro" id="IPR032710">
    <property type="entry name" value="NTF2-like_dom_sf"/>
</dbReference>
<feature type="region of interest" description="Disordered" evidence="1">
    <location>
        <begin position="1"/>
        <end position="22"/>
    </location>
</feature>
<dbReference type="InterPro" id="IPR013100">
    <property type="entry name" value="LEH"/>
</dbReference>
<accession>A0A381Q3F5</accession>
<feature type="domain" description="Limonene-1,2-epoxide hydrolase" evidence="2">
    <location>
        <begin position="38"/>
        <end position="154"/>
    </location>
</feature>
<dbReference type="AlphaFoldDB" id="A0A381Q3F5"/>
<protein>
    <recommendedName>
        <fullName evidence="2">Limonene-1,2-epoxide hydrolase domain-containing protein</fullName>
    </recommendedName>
</protein>
<dbReference type="NCBIfam" id="TIGR02246">
    <property type="entry name" value="SgcJ/EcaC family oxidoreductase"/>
    <property type="match status" value="1"/>
</dbReference>
<evidence type="ECO:0000256" key="1">
    <source>
        <dbReference type="SAM" id="MobiDB-lite"/>
    </source>
</evidence>
<dbReference type="EMBL" id="UINC01001179">
    <property type="protein sequence ID" value="SUZ73418.1"/>
    <property type="molecule type" value="Genomic_DNA"/>
</dbReference>
<sequence length="156" mass="17740">VRAAAKQSRTYRGYGGQPPATAQDAEQLWRQKVSDPQNEDIIRDFVSAWSRLDADELAAYFTEDGTYHNMPTGPVSGRDNIRAMIKEFSAPWTETQWDLLNIASDGDVVIAERLDRTKAGDKSVDLPCTGVFEMRNGKIYYWRDYFDIGTYVRAMT</sequence>
<organism evidence="3">
    <name type="scientific">marine metagenome</name>
    <dbReference type="NCBI Taxonomy" id="408172"/>
    <lineage>
        <taxon>unclassified sequences</taxon>
        <taxon>metagenomes</taxon>
        <taxon>ecological metagenomes</taxon>
    </lineage>
</organism>
<reference evidence="3" key="1">
    <citation type="submission" date="2018-05" db="EMBL/GenBank/DDBJ databases">
        <authorList>
            <person name="Lanie J.A."/>
            <person name="Ng W.-L."/>
            <person name="Kazmierczak K.M."/>
            <person name="Andrzejewski T.M."/>
            <person name="Davidsen T.M."/>
            <person name="Wayne K.J."/>
            <person name="Tettelin H."/>
            <person name="Glass J.I."/>
            <person name="Rusch D."/>
            <person name="Podicherti R."/>
            <person name="Tsui H.-C.T."/>
            <person name="Winkler M.E."/>
        </authorList>
    </citation>
    <scope>NUCLEOTIDE SEQUENCE</scope>
</reference>
<proteinExistence type="predicted"/>
<evidence type="ECO:0000259" key="2">
    <source>
        <dbReference type="Pfam" id="PF07858"/>
    </source>
</evidence>
<dbReference type="Pfam" id="PF07858">
    <property type="entry name" value="LEH"/>
    <property type="match status" value="1"/>
</dbReference>
<dbReference type="InterPro" id="IPR011944">
    <property type="entry name" value="Steroid_delta5-4_isomerase"/>
</dbReference>
<name>A0A381Q3F5_9ZZZZ</name>
<feature type="non-terminal residue" evidence="3">
    <location>
        <position position="1"/>
    </location>
</feature>
<gene>
    <name evidence="3" type="ORF">METZ01_LOCUS26272</name>
</gene>
<evidence type="ECO:0000313" key="3">
    <source>
        <dbReference type="EMBL" id="SUZ73418.1"/>
    </source>
</evidence>
<dbReference type="SUPFAM" id="SSF54427">
    <property type="entry name" value="NTF2-like"/>
    <property type="match status" value="1"/>
</dbReference>
<dbReference type="Gene3D" id="3.10.450.50">
    <property type="match status" value="1"/>
</dbReference>